<feature type="transmembrane region" description="Helical" evidence="1">
    <location>
        <begin position="6"/>
        <end position="26"/>
    </location>
</feature>
<sequence>MFKVKKQFSSIIYICLISFIGLLFIINNNKVMAMNKNNSEIKIRKNKGKQIANNVPITKEVDEFFQLLQKAKKNIQQIRENNPFLHKASVEEIEEHISLSIKRESEYIKKSIKNRKKIDLEDLDFNTIPKEKQL</sequence>
<gene>
    <name evidence="3" type="ORF">FEF22_000600</name>
</gene>
<dbReference type="Proteomes" id="UP001192346">
    <property type="component" value="Unassembled WGS sequence"/>
</dbReference>
<reference evidence="3" key="1">
    <citation type="submission" date="2019-10" db="EMBL/GenBank/DDBJ databases">
        <title>Whole Genome Sequencing and Characterization of Texas Phoenix Palm Decline Phytoplasma Belongs to Lethal Yellowing (16SrIV) Group.</title>
        <authorList>
            <person name="Bao M."/>
        </authorList>
    </citation>
    <scope>NUCLEOTIDE SEQUENCE [LARGE SCALE GENOMIC DNA]</scope>
    <source>
        <strain evidence="3">ACPD</strain>
    </source>
</reference>
<feature type="domain" description="Sequence-variable mosaic (SVM) signal sequence" evidence="2">
    <location>
        <begin position="1"/>
        <end position="34"/>
    </location>
</feature>
<accession>A0ABS5BI78</accession>
<keyword evidence="4" id="KW-1185">Reference proteome</keyword>
<evidence type="ECO:0000259" key="2">
    <source>
        <dbReference type="Pfam" id="PF12113"/>
    </source>
</evidence>
<evidence type="ECO:0000313" key="4">
    <source>
        <dbReference type="Proteomes" id="UP001192346"/>
    </source>
</evidence>
<keyword evidence="1" id="KW-0472">Membrane</keyword>
<keyword evidence="1" id="KW-1133">Transmembrane helix</keyword>
<dbReference type="EMBL" id="VBRA02000006">
    <property type="protein sequence ID" value="MBP3059288.1"/>
    <property type="molecule type" value="Genomic_DNA"/>
</dbReference>
<comment type="caution">
    <text evidence="3">The sequence shown here is derived from an EMBL/GenBank/DDBJ whole genome shotgun (WGS) entry which is preliminary data.</text>
</comment>
<dbReference type="RefSeq" id="WP_138107813.1">
    <property type="nucleotide sequence ID" value="NZ_VBRA02000006.1"/>
</dbReference>
<dbReference type="InterPro" id="IPR021970">
    <property type="entry name" value="SVM_signal"/>
</dbReference>
<organism evidence="3 4">
    <name type="scientific">Texas Phoenix palm phytoplasma</name>
    <dbReference type="NCBI Taxonomy" id="176709"/>
    <lineage>
        <taxon>Bacteria</taxon>
        <taxon>Bacillati</taxon>
        <taxon>Mycoplasmatota</taxon>
        <taxon>Mollicutes</taxon>
        <taxon>Acholeplasmatales</taxon>
        <taxon>Acholeplasmataceae</taxon>
        <taxon>Candidatus Phytoplasma</taxon>
        <taxon>16SrIV (Coconut lethal yellows group)</taxon>
    </lineage>
</organism>
<keyword evidence="1" id="KW-0812">Transmembrane</keyword>
<name>A0ABS5BI78_9MOLU</name>
<proteinExistence type="predicted"/>
<protein>
    <recommendedName>
        <fullName evidence="2">Sequence-variable mosaic (SVM) signal sequence domain-containing protein</fullName>
    </recommendedName>
</protein>
<evidence type="ECO:0000313" key="3">
    <source>
        <dbReference type="EMBL" id="MBP3059288.1"/>
    </source>
</evidence>
<evidence type="ECO:0000256" key="1">
    <source>
        <dbReference type="SAM" id="Phobius"/>
    </source>
</evidence>
<dbReference type="Pfam" id="PF12113">
    <property type="entry name" value="SVM_signal"/>
    <property type="match status" value="1"/>
</dbReference>